<evidence type="ECO:0000313" key="1">
    <source>
        <dbReference type="EMBL" id="AVU74023.1"/>
    </source>
</evidence>
<proteinExistence type="predicted"/>
<keyword evidence="2" id="KW-1185">Reference proteome</keyword>
<dbReference type="Proteomes" id="UP000241936">
    <property type="component" value="Chromosome"/>
</dbReference>
<name>A0ABN5JLH4_9PSED</name>
<reference evidence="1 2" key="1">
    <citation type="journal article" date="2018" name="Front. Microbiol.">
        <title>Pseudomonas rhizophila S211, a New Plant Growth-Promoting Rhizobacterium with Potential in Pesticide-Bioremediation.</title>
        <authorList>
            <person name="Hassen W."/>
            <person name="Neifar M."/>
            <person name="Cherif H."/>
            <person name="Najjari A."/>
            <person name="Chouchane H."/>
            <person name="Driouich R.C."/>
            <person name="Salah A."/>
            <person name="Naili F."/>
            <person name="Mosbah A."/>
            <person name="Souissi Y."/>
            <person name="Raddadi N."/>
            <person name="Ouzari H.I."/>
            <person name="Fava F."/>
            <person name="Cherif A."/>
        </authorList>
    </citation>
    <scope>NUCLEOTIDE SEQUENCE [LARGE SCALE GENOMIC DNA]</scope>
    <source>
        <strain evidence="1 2">S211</strain>
    </source>
</reference>
<accession>A0ABN5JLH4</accession>
<sequence>MTAFILWEQSLLAMAVVQLMKMLDVGCVGLIANKFCSHKSCLNWSDGAQPQEQVGYKAASRASFAPTSACSNRSD</sequence>
<protein>
    <submittedName>
        <fullName evidence="1">Uncharacterized protein</fullName>
    </submittedName>
</protein>
<organism evidence="1 2">
    <name type="scientific">Pseudomonas rhizophila</name>
    <dbReference type="NCBI Taxonomy" id="2045200"/>
    <lineage>
        <taxon>Bacteria</taxon>
        <taxon>Pseudomonadati</taxon>
        <taxon>Pseudomonadota</taxon>
        <taxon>Gammaproteobacteria</taxon>
        <taxon>Pseudomonadales</taxon>
        <taxon>Pseudomonadaceae</taxon>
        <taxon>Pseudomonas</taxon>
    </lineage>
</organism>
<dbReference type="EMBL" id="CP024081">
    <property type="protein sequence ID" value="AVU74023.1"/>
    <property type="molecule type" value="Genomic_DNA"/>
</dbReference>
<evidence type="ECO:0000313" key="2">
    <source>
        <dbReference type="Proteomes" id="UP000241936"/>
    </source>
</evidence>
<gene>
    <name evidence="1" type="ORF">CRX69_02025</name>
</gene>